<evidence type="ECO:0000256" key="7">
    <source>
        <dbReference type="ARBA" id="ARBA00022840"/>
    </source>
</evidence>
<dbReference type="GO" id="GO:0005524">
    <property type="term" value="F:ATP binding"/>
    <property type="evidence" value="ECO:0007669"/>
    <property type="project" value="UniProtKB-KW"/>
</dbReference>
<keyword evidence="8" id="KW-0243">Dynein</keyword>
<dbReference type="OrthoDB" id="447173at2759"/>
<evidence type="ECO:0000256" key="2">
    <source>
        <dbReference type="ARBA" id="ARBA00008887"/>
    </source>
</evidence>
<feature type="domain" description="Dynein heavy chain coiled coil stalk" evidence="16">
    <location>
        <begin position="478"/>
        <end position="820"/>
    </location>
</feature>
<sequence length="1711" mass="195432">MNPTAGSFTINPRLQRHFCVFAVNFPSGESLAKIYTDILVQHLSNSHLKFPPTVARVAPLLITAAMSLHQKMAQQFLPTALKFHYIFNLRDLSNIFQGMLYSITETLPNQTELVRLWMHEAYRVYGDKLVDSNDVDNYEKAVIDTIKKTGFEDLDEGQLFSKPLIYCHFAEGIGESKYLPIRKWEQLNKLLHEAMSQYNDLVAAMNLVLFEDAMCHVCRISRIFEGPRGNALLVGVGGSGKQSLSRLSAFISSLEVFQIQLRKGYSIQDMKNDLSGLYTKAGLKSVGIVFLMTDAQVADERFLVLVNDMLASGEIPDLFADDEVENIVGALRNEVKSMGLQDTKDNCWRFFIDRVRRQLKVVLCFSPVGSTLRVRSRKFPSITNCTAINWFHEWPQEALESVSTRFLQETEDLPEELRRSVSLFMAYVHTSVNDMSHKYLENEKRYNYTTPKTFLEQINLYRKLFTEKTEDLKGRISRLVNGLEKLKTTAVQVDELKVVLAAQEIELHEKSIAADKLIQVVGIETEKVSKEKAYAAEEEKKVRVIEEDVSIKQKVCEEDLRKAEPALIAAQEALKTLDKGNLTELKSFGSPPPAVVNVTAAVLVLFSTKGRIPKDRSWKACKSMMGKVDAFLENLKNYAKEDIQPDVYKAVQEYIKDPEFVPEKVFSKSCAAAGLCDWVINIIKFYDVYVVVEPKRRALMQANAELSAAQDRLKFLNNQIESLEEQLSMLKTEFQEATNAKLKCQSDAETTANTIELANRLVNGLASENYRWRDSVANFRNQLITLPGDILMVTAFISYMGCFTRMYRIGLLKKYWEPFLKKLVPAIPTTPDLDPMDLLTDDAQIAQWNNEGLPNDRMSSENATVLTNSERWPLMIDPQLQGIKWIKNKYGSDLKVVRLSHKNYLDVIESALSEGSTVLLENIGETVDAVLDPLLGRNLIKRGRAIKIGDKEMDYNPKFRLILQTKLGNPHYKPEMQAQTTLINFTVTRDGLEEQLLAEVVKVERPDLEKLRSELTKQQNDFKITLKVLEDDLLSRLAAAGEDILSDTALVINLETTKKTADEIEIKVEEAKCTSRKIDEARELYRPAAVRASLLYFILNDLHKINPIYQFSLKAFSVVFQNAIARAVKSDDIKERVANLLDSISYMVFMYTSRGLFECDKLIFMAQMTFQILLTSKEIEPVELDYLLRFPVTSNVISPLDFLTNTSWSGIKSLSQMLEFKNLDRDIEGSAKRWKKFVDSEYPEKEKFPQEWKNKSALQKLCMMRALRPDRMTYAIKSFVEEKLGTKFTESRSIEFAKSFMETSPTTPVFFILSPGVDPLKDVEKLGKKFGFTFDRRNFHNVSLGQGQETVAEHAMEVASRHGHWVILQNIHLVRAWLPTLEKKMEQCEEGGHQKYRLFMSAEPAPCPRFHIIPQGLLESSIKITNEPPSGMLANLHKALDNFNQETMEMCSKEAEFKAILFVLCYFHAVVNERRKFGAQGWNRIYPFSVGDLTISVSVLYNYLENSSKIPWEDMRYLFGEIMYGGHITDDWDRRLCRTFLQEWLQDGLLDTELLLAPGFPAPPNMDYTGYHKYIDDVLPDESPYLYGLHPNAEIGFLTTASETLFRTVFEMQPRDSGAAGATTVTREEKVKQVLEEINDKIPEPFNIPEIMGKVEERSPYIIVAFQECERMNVLMAELKRSLKELDLGLKLSIMPIYLLPIETSLTLLQR</sequence>
<evidence type="ECO:0000256" key="14">
    <source>
        <dbReference type="SAM" id="Coils"/>
    </source>
</evidence>
<dbReference type="Pfam" id="PF03028">
    <property type="entry name" value="Dynein_heavy"/>
    <property type="match status" value="1"/>
</dbReference>
<reference evidence="22 23" key="1">
    <citation type="submission" date="2017-12" db="EMBL/GenBank/DDBJ databases">
        <title>Hemimetabolous genomes reveal molecular basis of termite eusociality.</title>
        <authorList>
            <person name="Harrison M.C."/>
            <person name="Jongepier E."/>
            <person name="Robertson H.M."/>
            <person name="Arning N."/>
            <person name="Bitard-Feildel T."/>
            <person name="Chao H."/>
            <person name="Childers C.P."/>
            <person name="Dinh H."/>
            <person name="Doddapaneni H."/>
            <person name="Dugan S."/>
            <person name="Gowin J."/>
            <person name="Greiner C."/>
            <person name="Han Y."/>
            <person name="Hu H."/>
            <person name="Hughes D.S.T."/>
            <person name="Huylmans A.-K."/>
            <person name="Kemena C."/>
            <person name="Kremer L.P.M."/>
            <person name="Lee S.L."/>
            <person name="Lopez-Ezquerra A."/>
            <person name="Mallet L."/>
            <person name="Monroy-Kuhn J.M."/>
            <person name="Moser A."/>
            <person name="Murali S.C."/>
            <person name="Muzny D.M."/>
            <person name="Otani S."/>
            <person name="Piulachs M.-D."/>
            <person name="Poelchau M."/>
            <person name="Qu J."/>
            <person name="Schaub F."/>
            <person name="Wada-Katsumata A."/>
            <person name="Worley K.C."/>
            <person name="Xie Q."/>
            <person name="Ylla G."/>
            <person name="Poulsen M."/>
            <person name="Gibbs R.A."/>
            <person name="Schal C."/>
            <person name="Richards S."/>
            <person name="Belles X."/>
            <person name="Korb J."/>
            <person name="Bornberg-Bauer E."/>
        </authorList>
    </citation>
    <scope>NUCLEOTIDE SEQUENCE [LARGE SCALE GENOMIC DNA]</scope>
    <source>
        <tissue evidence="22">Whole body</tissue>
    </source>
</reference>
<comment type="similarity">
    <text evidence="2">Belongs to the dynein heavy chain family.</text>
</comment>
<keyword evidence="13" id="KW-0966">Cell projection</keyword>
<evidence type="ECO:0000256" key="12">
    <source>
        <dbReference type="ARBA" id="ARBA00023212"/>
    </source>
</evidence>
<organism evidence="22 23">
    <name type="scientific">Cryptotermes secundus</name>
    <dbReference type="NCBI Taxonomy" id="105785"/>
    <lineage>
        <taxon>Eukaryota</taxon>
        <taxon>Metazoa</taxon>
        <taxon>Ecdysozoa</taxon>
        <taxon>Arthropoda</taxon>
        <taxon>Hexapoda</taxon>
        <taxon>Insecta</taxon>
        <taxon>Pterygota</taxon>
        <taxon>Neoptera</taxon>
        <taxon>Polyneoptera</taxon>
        <taxon>Dictyoptera</taxon>
        <taxon>Blattodea</taxon>
        <taxon>Blattoidea</taxon>
        <taxon>Termitoidae</taxon>
        <taxon>Kalotermitidae</taxon>
        <taxon>Cryptotermitinae</taxon>
        <taxon>Cryptotermes</taxon>
    </lineage>
</organism>
<keyword evidence="10" id="KW-0969">Cilium</keyword>
<evidence type="ECO:0000259" key="19">
    <source>
        <dbReference type="Pfam" id="PF17857"/>
    </source>
</evidence>
<dbReference type="Gene3D" id="3.40.50.300">
    <property type="entry name" value="P-loop containing nucleotide triphosphate hydrolases"/>
    <property type="match status" value="3"/>
</dbReference>
<feature type="domain" description="Dynein heavy chain 3 AAA+ lid" evidence="19">
    <location>
        <begin position="61"/>
        <end position="157"/>
    </location>
</feature>
<dbReference type="PANTHER" id="PTHR46961:SF16">
    <property type="entry name" value="DYNEIN AXONEMAL HEAVY CHAIN 17-RELATED"/>
    <property type="match status" value="1"/>
</dbReference>
<feature type="domain" description="Dynein heavy chain region D6 P-loop" evidence="15">
    <location>
        <begin position="1305"/>
        <end position="1425"/>
    </location>
</feature>
<dbReference type="InterPro" id="IPR004273">
    <property type="entry name" value="Dynein_heavy_D6_P-loop"/>
</dbReference>
<name>A0A2J7RQY1_9NEOP</name>
<dbReference type="InterPro" id="IPR024317">
    <property type="entry name" value="Dynein_heavy_chain_D4_dom"/>
</dbReference>
<keyword evidence="11" id="KW-0505">Motor protein</keyword>
<dbReference type="GO" id="GO:0045505">
    <property type="term" value="F:dynein intermediate chain binding"/>
    <property type="evidence" value="ECO:0007669"/>
    <property type="project" value="InterPro"/>
</dbReference>
<comment type="caution">
    <text evidence="22">The sequence shown here is derived from an EMBL/GenBank/DDBJ whole genome shotgun (WGS) entry which is preliminary data.</text>
</comment>
<evidence type="ECO:0000313" key="23">
    <source>
        <dbReference type="Proteomes" id="UP000235965"/>
    </source>
</evidence>
<dbReference type="InterPro" id="IPR042219">
    <property type="entry name" value="AAA_lid_11_sf"/>
</dbReference>
<dbReference type="Pfam" id="PF12780">
    <property type="entry name" value="AAA_8"/>
    <property type="match status" value="1"/>
</dbReference>
<dbReference type="FunFam" id="3.40.50.300:FF:000411">
    <property type="entry name" value="dynein heavy chain 17, axonemal"/>
    <property type="match status" value="1"/>
</dbReference>
<evidence type="ECO:0000259" key="17">
    <source>
        <dbReference type="Pfam" id="PF12780"/>
    </source>
</evidence>
<dbReference type="Pfam" id="PF17857">
    <property type="entry name" value="AAA_lid_1"/>
    <property type="match status" value="1"/>
</dbReference>
<dbReference type="EMBL" id="NEVH01000613">
    <property type="protein sequence ID" value="PNF43233.1"/>
    <property type="molecule type" value="Genomic_DNA"/>
</dbReference>
<evidence type="ECO:0000259" key="20">
    <source>
        <dbReference type="Pfam" id="PF18198"/>
    </source>
</evidence>
<proteinExistence type="inferred from homology"/>
<dbReference type="Gene3D" id="1.20.920.20">
    <property type="match status" value="1"/>
</dbReference>
<dbReference type="FunFam" id="3.40.50.300:FF:002141">
    <property type="entry name" value="Dynein heavy chain"/>
    <property type="match status" value="1"/>
</dbReference>
<dbReference type="InterPro" id="IPR024743">
    <property type="entry name" value="Dynein_HC_stalk"/>
</dbReference>
<dbReference type="Gene3D" id="1.10.8.1220">
    <property type="match status" value="1"/>
</dbReference>
<keyword evidence="5" id="KW-0677">Repeat</keyword>
<keyword evidence="23" id="KW-1185">Reference proteome</keyword>
<dbReference type="InterPro" id="IPR027417">
    <property type="entry name" value="P-loop_NTPase"/>
</dbReference>
<protein>
    <recommendedName>
        <fullName evidence="24">Dynein beta chain, ciliary</fullName>
    </recommendedName>
</protein>
<dbReference type="Gene3D" id="1.20.920.30">
    <property type="match status" value="1"/>
</dbReference>
<keyword evidence="12" id="KW-0206">Cytoskeleton</keyword>
<evidence type="ECO:0000313" key="22">
    <source>
        <dbReference type="EMBL" id="PNF43233.1"/>
    </source>
</evidence>
<evidence type="ECO:0000256" key="11">
    <source>
        <dbReference type="ARBA" id="ARBA00023175"/>
    </source>
</evidence>
<dbReference type="Gene3D" id="6.10.140.1060">
    <property type="match status" value="1"/>
</dbReference>
<evidence type="ECO:0008006" key="24">
    <source>
        <dbReference type="Google" id="ProtNLM"/>
    </source>
</evidence>
<feature type="domain" description="Dynein heavy chain AAA module D4" evidence="17">
    <location>
        <begin position="205"/>
        <end position="464"/>
    </location>
</feature>
<dbReference type="GO" id="GO:0005930">
    <property type="term" value="C:axoneme"/>
    <property type="evidence" value="ECO:0007669"/>
    <property type="project" value="UniProtKB-SubCell"/>
</dbReference>
<keyword evidence="9 14" id="KW-0175">Coiled coil</keyword>
<dbReference type="FunFam" id="1.20.920.30:FF:000003">
    <property type="entry name" value="Dynein axonemal heavy chain 17"/>
    <property type="match status" value="1"/>
</dbReference>
<dbReference type="Gene3D" id="1.10.8.720">
    <property type="entry name" value="Region D6 of dynein motor"/>
    <property type="match status" value="1"/>
</dbReference>
<evidence type="ECO:0000256" key="1">
    <source>
        <dbReference type="ARBA" id="ARBA00004430"/>
    </source>
</evidence>
<evidence type="ECO:0000259" key="16">
    <source>
        <dbReference type="Pfam" id="PF12777"/>
    </source>
</evidence>
<dbReference type="Pfam" id="PF12777">
    <property type="entry name" value="MT"/>
    <property type="match status" value="1"/>
</dbReference>
<dbReference type="FunFam" id="1.10.8.720:FF:000002">
    <property type="entry name" value="Dynein heavy chain 9, axonemal"/>
    <property type="match status" value="1"/>
</dbReference>
<evidence type="ECO:0000256" key="10">
    <source>
        <dbReference type="ARBA" id="ARBA00023069"/>
    </source>
</evidence>
<feature type="domain" description="Dynein heavy chain ATP-binding dynein motor region" evidence="18">
    <location>
        <begin position="847"/>
        <end position="1064"/>
    </location>
</feature>
<accession>A0A2J7RQY1</accession>
<evidence type="ECO:0000256" key="5">
    <source>
        <dbReference type="ARBA" id="ARBA00022737"/>
    </source>
</evidence>
<evidence type="ECO:0000259" key="18">
    <source>
        <dbReference type="Pfam" id="PF12781"/>
    </source>
</evidence>
<dbReference type="PANTHER" id="PTHR46961">
    <property type="entry name" value="DYNEIN HEAVY CHAIN 1, AXONEMAL-LIKE PROTEIN"/>
    <property type="match status" value="1"/>
</dbReference>
<keyword evidence="6" id="KW-0547">Nucleotide-binding</keyword>
<keyword evidence="7" id="KW-0067">ATP-binding</keyword>
<evidence type="ECO:0000256" key="8">
    <source>
        <dbReference type="ARBA" id="ARBA00023017"/>
    </source>
</evidence>
<dbReference type="InterPro" id="IPR026983">
    <property type="entry name" value="DHC"/>
</dbReference>
<dbReference type="GO" id="GO:0031514">
    <property type="term" value="C:motile cilium"/>
    <property type="evidence" value="ECO:0007669"/>
    <property type="project" value="UniProtKB-ARBA"/>
</dbReference>
<dbReference type="STRING" id="105785.A0A2J7RQY1"/>
<dbReference type="Pfam" id="PF18199">
    <property type="entry name" value="Dynein_C"/>
    <property type="match status" value="1"/>
</dbReference>
<dbReference type="GO" id="GO:0007018">
    <property type="term" value="P:microtubule-based movement"/>
    <property type="evidence" value="ECO:0007669"/>
    <property type="project" value="InterPro"/>
</dbReference>
<keyword evidence="4" id="KW-0493">Microtubule</keyword>
<dbReference type="FunFam" id="1.10.8.1220:FF:000001">
    <property type="entry name" value="Dynein axonemal heavy chain 5"/>
    <property type="match status" value="1"/>
</dbReference>
<dbReference type="GO" id="GO:0051959">
    <property type="term" value="F:dynein light intermediate chain binding"/>
    <property type="evidence" value="ECO:0007669"/>
    <property type="project" value="InterPro"/>
</dbReference>
<dbReference type="Proteomes" id="UP000235965">
    <property type="component" value="Unassembled WGS sequence"/>
</dbReference>
<dbReference type="FunFam" id="3.40.50.300:FF:000049">
    <property type="entry name" value="Dynein, axonemal, heavy chain 5"/>
    <property type="match status" value="1"/>
</dbReference>
<dbReference type="GO" id="GO:0005874">
    <property type="term" value="C:microtubule"/>
    <property type="evidence" value="ECO:0007669"/>
    <property type="project" value="UniProtKB-KW"/>
</dbReference>
<evidence type="ECO:0000259" key="15">
    <source>
        <dbReference type="Pfam" id="PF03028"/>
    </source>
</evidence>
<dbReference type="GO" id="GO:0008569">
    <property type="term" value="F:minus-end-directed microtubule motor activity"/>
    <property type="evidence" value="ECO:0007669"/>
    <property type="project" value="InterPro"/>
</dbReference>
<feature type="domain" description="Dynein heavy chain AAA lid" evidence="20">
    <location>
        <begin position="1457"/>
        <end position="1593"/>
    </location>
</feature>
<dbReference type="InterPro" id="IPR041589">
    <property type="entry name" value="DNAH3_AAA_lid_1"/>
</dbReference>
<dbReference type="Pfam" id="PF12781">
    <property type="entry name" value="AAA_9"/>
    <property type="match status" value="1"/>
</dbReference>
<dbReference type="Pfam" id="PF18198">
    <property type="entry name" value="AAA_lid_11"/>
    <property type="match status" value="1"/>
</dbReference>
<comment type="subcellular location">
    <subcellularLocation>
        <location evidence="1">Cytoplasm</location>
        <location evidence="1">Cytoskeleton</location>
        <location evidence="1">Cilium axoneme</location>
    </subcellularLocation>
</comment>
<evidence type="ECO:0000256" key="3">
    <source>
        <dbReference type="ARBA" id="ARBA00022490"/>
    </source>
</evidence>
<dbReference type="InterPro" id="IPR041228">
    <property type="entry name" value="Dynein_C"/>
</dbReference>
<evidence type="ECO:0000256" key="4">
    <source>
        <dbReference type="ARBA" id="ARBA00022701"/>
    </source>
</evidence>
<dbReference type="GO" id="GO:0030286">
    <property type="term" value="C:dynein complex"/>
    <property type="evidence" value="ECO:0007669"/>
    <property type="project" value="UniProtKB-KW"/>
</dbReference>
<evidence type="ECO:0000256" key="13">
    <source>
        <dbReference type="ARBA" id="ARBA00023273"/>
    </source>
</evidence>
<feature type="domain" description="Dynein heavy chain C-terminal" evidence="21">
    <location>
        <begin position="1600"/>
        <end position="1691"/>
    </location>
</feature>
<dbReference type="FunFam" id="1.20.920.20:FF:000003">
    <property type="entry name" value="Dynein axonemal heavy chain 17"/>
    <property type="match status" value="1"/>
</dbReference>
<evidence type="ECO:0000259" key="21">
    <source>
        <dbReference type="Pfam" id="PF18199"/>
    </source>
</evidence>
<evidence type="ECO:0000256" key="6">
    <source>
        <dbReference type="ARBA" id="ARBA00022741"/>
    </source>
</evidence>
<evidence type="ECO:0000256" key="9">
    <source>
        <dbReference type="ARBA" id="ARBA00023054"/>
    </source>
</evidence>
<gene>
    <name evidence="22" type="ORF">B7P43_G14903</name>
</gene>
<keyword evidence="3" id="KW-0963">Cytoplasm</keyword>
<feature type="coiled-coil region" evidence="14">
    <location>
        <begin position="699"/>
        <end position="740"/>
    </location>
</feature>
<dbReference type="Gene3D" id="1.20.1270.280">
    <property type="match status" value="1"/>
</dbReference>
<dbReference type="SUPFAM" id="SSF52540">
    <property type="entry name" value="P-loop containing nucleoside triphosphate hydrolases"/>
    <property type="match status" value="2"/>
</dbReference>
<dbReference type="InterPro" id="IPR041658">
    <property type="entry name" value="AAA_lid_11"/>
</dbReference>
<dbReference type="InterPro" id="IPR035706">
    <property type="entry name" value="AAA_9"/>
</dbReference>
<dbReference type="InParanoid" id="A0A2J7RQY1"/>